<dbReference type="Proteomes" id="UP000068447">
    <property type="component" value="Chromosome"/>
</dbReference>
<dbReference type="OrthoDB" id="9806939at2"/>
<name>A0A0U2JIT9_9ALTE</name>
<dbReference type="AlphaFoldDB" id="A0A0U2JIT9"/>
<dbReference type="Gene3D" id="2.40.50.100">
    <property type="match status" value="1"/>
</dbReference>
<sequence>MNPYLKLLVSMVFISHGLSAAEPQQLTPVSVEQVQELTVSPKVEFVGSIYSRNNAQLTAGVAGRLQWIAEPGAQVQKDQKVAQIDPLPLQLQQQEQQAQIKRARIEMDYLHGETERLAELAKTHSASAFELAQMRSRFALAESDLHIAQLRLAQIEDQLQHTAILAPYSGVITERLREAGTDVNRSDALLMLLDTYQLEARIQVPVKYLEAIRQTEQVLLHQQGESLLAAVSTLIPSANMRSQAFEIRVSLPLTNSGNWTAGQHITASLPTASDSNRLRVHRDALLLRQEGTFVVVVDEQNVAHRQKVIVGPGEQDWVSVKSDGLKAGDRVATRGAERLTDGQRVSITNS</sequence>
<dbReference type="GO" id="GO:1990281">
    <property type="term" value="C:efflux pump complex"/>
    <property type="evidence" value="ECO:0007669"/>
    <property type="project" value="TreeGrafter"/>
</dbReference>
<keyword evidence="4" id="KW-1185">Reference proteome</keyword>
<dbReference type="STRING" id="1526571.AT746_08550"/>
<dbReference type="NCBIfam" id="TIGR01730">
    <property type="entry name" value="RND_mfp"/>
    <property type="match status" value="1"/>
</dbReference>
<evidence type="ECO:0000313" key="3">
    <source>
        <dbReference type="EMBL" id="ALS98294.1"/>
    </source>
</evidence>
<dbReference type="RefSeq" id="WP_062479153.1">
    <property type="nucleotide sequence ID" value="NZ_CP013650.1"/>
</dbReference>
<reference evidence="3 4" key="1">
    <citation type="submission" date="2015-12" db="EMBL/GenBank/DDBJ databases">
        <title>Complete genome of Lacimicrobium alkaliphilum KCTC 32984.</title>
        <authorList>
            <person name="Kim S.-G."/>
            <person name="Lee Y.-J."/>
        </authorList>
    </citation>
    <scope>NUCLEOTIDE SEQUENCE [LARGE SCALE GENOMIC DNA]</scope>
    <source>
        <strain evidence="3 4">YelD216</strain>
    </source>
</reference>
<feature type="signal peptide" evidence="2">
    <location>
        <begin position="1"/>
        <end position="20"/>
    </location>
</feature>
<dbReference type="Gene3D" id="1.10.287.470">
    <property type="entry name" value="Helix hairpin bin"/>
    <property type="match status" value="1"/>
</dbReference>
<comment type="similarity">
    <text evidence="1">Belongs to the membrane fusion protein (MFP) (TC 8.A.1) family.</text>
</comment>
<protein>
    <submittedName>
        <fullName evidence="3">Uncharacterized protein</fullName>
    </submittedName>
</protein>
<keyword evidence="2" id="KW-0732">Signal</keyword>
<organism evidence="3 4">
    <name type="scientific">Lacimicrobium alkaliphilum</name>
    <dbReference type="NCBI Taxonomy" id="1526571"/>
    <lineage>
        <taxon>Bacteria</taxon>
        <taxon>Pseudomonadati</taxon>
        <taxon>Pseudomonadota</taxon>
        <taxon>Gammaproteobacteria</taxon>
        <taxon>Alteromonadales</taxon>
        <taxon>Alteromonadaceae</taxon>
        <taxon>Lacimicrobium</taxon>
    </lineage>
</organism>
<gene>
    <name evidence="3" type="ORF">AT746_08550</name>
</gene>
<evidence type="ECO:0000256" key="2">
    <source>
        <dbReference type="SAM" id="SignalP"/>
    </source>
</evidence>
<dbReference type="PANTHER" id="PTHR30469">
    <property type="entry name" value="MULTIDRUG RESISTANCE PROTEIN MDTA"/>
    <property type="match status" value="1"/>
</dbReference>
<dbReference type="PANTHER" id="PTHR30469:SF15">
    <property type="entry name" value="HLYD FAMILY OF SECRETION PROTEINS"/>
    <property type="match status" value="1"/>
</dbReference>
<dbReference type="GO" id="GO:0015562">
    <property type="term" value="F:efflux transmembrane transporter activity"/>
    <property type="evidence" value="ECO:0007669"/>
    <property type="project" value="TreeGrafter"/>
</dbReference>
<dbReference type="EMBL" id="CP013650">
    <property type="protein sequence ID" value="ALS98294.1"/>
    <property type="molecule type" value="Genomic_DNA"/>
</dbReference>
<dbReference type="SUPFAM" id="SSF111369">
    <property type="entry name" value="HlyD-like secretion proteins"/>
    <property type="match status" value="1"/>
</dbReference>
<dbReference type="KEGG" id="lal:AT746_08550"/>
<proteinExistence type="inferred from homology"/>
<evidence type="ECO:0000313" key="4">
    <source>
        <dbReference type="Proteomes" id="UP000068447"/>
    </source>
</evidence>
<accession>A0A0U2JIT9</accession>
<evidence type="ECO:0000256" key="1">
    <source>
        <dbReference type="ARBA" id="ARBA00009477"/>
    </source>
</evidence>
<dbReference type="Gene3D" id="2.40.30.170">
    <property type="match status" value="1"/>
</dbReference>
<dbReference type="InterPro" id="IPR006143">
    <property type="entry name" value="RND_pump_MFP"/>
</dbReference>
<dbReference type="Gene3D" id="2.40.420.20">
    <property type="match status" value="1"/>
</dbReference>
<feature type="chain" id="PRO_5006830947" evidence="2">
    <location>
        <begin position="21"/>
        <end position="350"/>
    </location>
</feature>